<dbReference type="PANTHER" id="PTHR37291:SF1">
    <property type="entry name" value="TYPE IV METHYL-DIRECTED RESTRICTION ENZYME ECOKMCRB SUBUNIT"/>
    <property type="match status" value="1"/>
</dbReference>
<comment type="caution">
    <text evidence="2">The sequence shown here is derived from an EMBL/GenBank/DDBJ whole genome shotgun (WGS) entry which is preliminary data.</text>
</comment>
<feature type="domain" description="AAA+ ATPase" evidence="1">
    <location>
        <begin position="342"/>
        <end position="637"/>
    </location>
</feature>
<dbReference type="InterPro" id="IPR003593">
    <property type="entry name" value="AAA+_ATPase"/>
</dbReference>
<proteinExistence type="predicted"/>
<dbReference type="InterPro" id="IPR052934">
    <property type="entry name" value="Methyl-DNA_Rec/Restrict_Enz"/>
</dbReference>
<dbReference type="RefSeq" id="WP_290233060.1">
    <property type="nucleotide sequence ID" value="NZ_JAUFPZ010000002.1"/>
</dbReference>
<dbReference type="SUPFAM" id="SSF52540">
    <property type="entry name" value="P-loop containing nucleoside triphosphate hydrolases"/>
    <property type="match status" value="1"/>
</dbReference>
<dbReference type="PANTHER" id="PTHR37291">
    <property type="entry name" value="5-METHYLCYTOSINE-SPECIFIC RESTRICTION ENZYME B"/>
    <property type="match status" value="1"/>
</dbReference>
<sequence>MANNSEDRFTGNDELISRLFNDIKNDLKKEGHPLINHKWIDKNSDKYRLISITPEYSEIQLLELHFELFRYSKLICFEIHPEGNFVEKQRFSKLAQDFVTNFSSYKLTDWSVGGEVDSSKFQNKKIIPINKVKYSFKAGDYAETRDSLKLQLKRIYEDFIPTRDQYISLKLKDKMDEAELNLLKVLNQFKEEEKLNFFSFLDKIVNHLDLKTNDFKINYSIANKRLNFIVGQRYCWNLYSDNDYKYAAISENRISENSKNYKGNPPQPFFNKLKDFKNVLYNESDILESTRKEYEGSLKSGYNSNNKYFEKAVFNLDYRKKIMSIDDFSNTEQISTEQKSVINLNTILYGPPGTGKTYKTKELAIQIANPSFQVTGSNSIDKRKSLVNEYDRLFENGQIVFTTFHQSYSYEDFIEGIKPIPPTTEGEIGYEVLSGIFKNICDQASEKKNVFNFEEIYSNYANDVIEQGTIVLETPVHKKPFQVRINSKETSVAIPKTESATEMGITKEMLKDYILNGNIRDWKPYTIAIGKYLTDNYSVKISQVENEKKNYVIIIDEINRGNVSSIFGELITLLEADKRSNGDEKVIVKLPYSKKPFSIPGNVYIIGTMNTADRSVEALDTALRRRFAFEEVLPKPELLSEHQFGDFNLSEVLKTINDRIEVLLDRDHTIGHSYFLKVRSSEDLKYVFENKIIPLLQEYFYHDYGKIGLILGEGFVQKKENKVTFAKFDEVDVPDEFVTYELKTIENIEEAIKTLLNK</sequence>
<dbReference type="InterPro" id="IPR011704">
    <property type="entry name" value="ATPase_dyneun-rel_AAA"/>
</dbReference>
<keyword evidence="3" id="KW-1185">Reference proteome</keyword>
<dbReference type="InterPro" id="IPR027417">
    <property type="entry name" value="P-loop_NTPase"/>
</dbReference>
<evidence type="ECO:0000313" key="2">
    <source>
        <dbReference type="EMBL" id="MFC4029344.1"/>
    </source>
</evidence>
<name>A0ABV8HB46_9FLAO</name>
<reference evidence="3" key="1">
    <citation type="journal article" date="2019" name="Int. J. Syst. Evol. Microbiol.">
        <title>The Global Catalogue of Microorganisms (GCM) 10K type strain sequencing project: providing services to taxonomists for standard genome sequencing and annotation.</title>
        <authorList>
            <consortium name="The Broad Institute Genomics Platform"/>
            <consortium name="The Broad Institute Genome Sequencing Center for Infectious Disease"/>
            <person name="Wu L."/>
            <person name="Ma J."/>
        </authorList>
    </citation>
    <scope>NUCLEOTIDE SEQUENCE [LARGE SCALE GENOMIC DNA]</scope>
    <source>
        <strain evidence="3">CECT 9128</strain>
    </source>
</reference>
<evidence type="ECO:0000259" key="1">
    <source>
        <dbReference type="SMART" id="SM00382"/>
    </source>
</evidence>
<dbReference type="SMART" id="SM00382">
    <property type="entry name" value="AAA"/>
    <property type="match status" value="1"/>
</dbReference>
<accession>A0ABV8HB46</accession>
<dbReference type="EMBL" id="JBHSAS010000032">
    <property type="protein sequence ID" value="MFC4029344.1"/>
    <property type="molecule type" value="Genomic_DNA"/>
</dbReference>
<dbReference type="Proteomes" id="UP001595793">
    <property type="component" value="Unassembled WGS sequence"/>
</dbReference>
<organism evidence="2 3">
    <name type="scientific">Zunongwangia endophytica</name>
    <dbReference type="NCBI Taxonomy" id="1808945"/>
    <lineage>
        <taxon>Bacteria</taxon>
        <taxon>Pseudomonadati</taxon>
        <taxon>Bacteroidota</taxon>
        <taxon>Flavobacteriia</taxon>
        <taxon>Flavobacteriales</taxon>
        <taxon>Flavobacteriaceae</taxon>
        <taxon>Zunongwangia</taxon>
    </lineage>
</organism>
<gene>
    <name evidence="2" type="ORF">ACFOS1_18135</name>
</gene>
<protein>
    <submittedName>
        <fullName evidence="2">McrB family protein</fullName>
    </submittedName>
</protein>
<evidence type="ECO:0000313" key="3">
    <source>
        <dbReference type="Proteomes" id="UP001595793"/>
    </source>
</evidence>
<dbReference type="Gene3D" id="3.40.50.300">
    <property type="entry name" value="P-loop containing nucleotide triphosphate hydrolases"/>
    <property type="match status" value="1"/>
</dbReference>
<dbReference type="Pfam" id="PF07728">
    <property type="entry name" value="AAA_5"/>
    <property type="match status" value="1"/>
</dbReference>